<keyword evidence="3" id="KW-1185">Reference proteome</keyword>
<feature type="signal peptide" evidence="1">
    <location>
        <begin position="1"/>
        <end position="17"/>
    </location>
</feature>
<sequence>MMLILALLSPSVPYLDKDSEPNEHQMQKTLCLTDIESKDFGFKGQNLADVVNVVERNCRDKRSAPSLFNRSQRLKTIAMPKLFLRTVRATKMKLPLLLSWFEFSRYGPKTLTT</sequence>
<accession>A0A4Y2EMS9</accession>
<evidence type="ECO:0000313" key="2">
    <source>
        <dbReference type="EMBL" id="GBM29316.1"/>
    </source>
</evidence>
<evidence type="ECO:0000256" key="1">
    <source>
        <dbReference type="SAM" id="SignalP"/>
    </source>
</evidence>
<proteinExistence type="predicted"/>
<name>A0A4Y2EMS9_ARAVE</name>
<organism evidence="2 3">
    <name type="scientific">Araneus ventricosus</name>
    <name type="common">Orbweaver spider</name>
    <name type="synonym">Epeira ventricosa</name>
    <dbReference type="NCBI Taxonomy" id="182803"/>
    <lineage>
        <taxon>Eukaryota</taxon>
        <taxon>Metazoa</taxon>
        <taxon>Ecdysozoa</taxon>
        <taxon>Arthropoda</taxon>
        <taxon>Chelicerata</taxon>
        <taxon>Arachnida</taxon>
        <taxon>Araneae</taxon>
        <taxon>Araneomorphae</taxon>
        <taxon>Entelegynae</taxon>
        <taxon>Araneoidea</taxon>
        <taxon>Araneidae</taxon>
        <taxon>Araneus</taxon>
    </lineage>
</organism>
<evidence type="ECO:0000313" key="3">
    <source>
        <dbReference type="Proteomes" id="UP000499080"/>
    </source>
</evidence>
<feature type="chain" id="PRO_5021199898" evidence="1">
    <location>
        <begin position="18"/>
        <end position="113"/>
    </location>
</feature>
<gene>
    <name evidence="2" type="ORF">AVEN_2824_1</name>
</gene>
<dbReference type="EMBL" id="BGPR01000633">
    <property type="protein sequence ID" value="GBM29316.1"/>
    <property type="molecule type" value="Genomic_DNA"/>
</dbReference>
<keyword evidence="1" id="KW-0732">Signal</keyword>
<dbReference type="AlphaFoldDB" id="A0A4Y2EMS9"/>
<dbReference type="Proteomes" id="UP000499080">
    <property type="component" value="Unassembled WGS sequence"/>
</dbReference>
<protein>
    <submittedName>
        <fullName evidence="2">Uncharacterized protein</fullName>
    </submittedName>
</protein>
<reference evidence="2 3" key="1">
    <citation type="journal article" date="2019" name="Sci. Rep.">
        <title>Orb-weaving spider Araneus ventricosus genome elucidates the spidroin gene catalogue.</title>
        <authorList>
            <person name="Kono N."/>
            <person name="Nakamura H."/>
            <person name="Ohtoshi R."/>
            <person name="Moran D.A.P."/>
            <person name="Shinohara A."/>
            <person name="Yoshida Y."/>
            <person name="Fujiwara M."/>
            <person name="Mori M."/>
            <person name="Tomita M."/>
            <person name="Arakawa K."/>
        </authorList>
    </citation>
    <scope>NUCLEOTIDE SEQUENCE [LARGE SCALE GENOMIC DNA]</scope>
</reference>
<comment type="caution">
    <text evidence="2">The sequence shown here is derived from an EMBL/GenBank/DDBJ whole genome shotgun (WGS) entry which is preliminary data.</text>
</comment>